<dbReference type="PANTHER" id="PTHR43031:SF17">
    <property type="entry name" value="SULFURTRANSFERASE YTWF-RELATED"/>
    <property type="match status" value="1"/>
</dbReference>
<dbReference type="SUPFAM" id="SSF52821">
    <property type="entry name" value="Rhodanese/Cell cycle control phosphatase"/>
    <property type="match status" value="1"/>
</dbReference>
<dbReference type="Proteomes" id="UP000005289">
    <property type="component" value="Chromosome"/>
</dbReference>
<feature type="domain" description="Rhodanese" evidence="1">
    <location>
        <begin position="20"/>
        <end position="108"/>
    </location>
</feature>
<dbReference type="AlphaFoldDB" id="W0DFR8"/>
<dbReference type="CDD" id="cd00158">
    <property type="entry name" value="RHOD"/>
    <property type="match status" value="1"/>
</dbReference>
<dbReference type="EMBL" id="CP007029">
    <property type="protein sequence ID" value="AHE97499.1"/>
    <property type="molecule type" value="Genomic_DNA"/>
</dbReference>
<dbReference type="PANTHER" id="PTHR43031">
    <property type="entry name" value="FAD-DEPENDENT OXIDOREDUCTASE"/>
    <property type="match status" value="1"/>
</dbReference>
<dbReference type="STRING" id="713585.THITH_03585"/>
<evidence type="ECO:0000313" key="3">
    <source>
        <dbReference type="Proteomes" id="UP000005289"/>
    </source>
</evidence>
<dbReference type="InterPro" id="IPR001763">
    <property type="entry name" value="Rhodanese-like_dom"/>
</dbReference>
<dbReference type="InterPro" id="IPR036873">
    <property type="entry name" value="Rhodanese-like_dom_sf"/>
</dbReference>
<accession>W0DFR8</accession>
<dbReference type="Gene3D" id="3.40.250.10">
    <property type="entry name" value="Rhodanese-like domain"/>
    <property type="match status" value="1"/>
</dbReference>
<proteinExistence type="predicted"/>
<keyword evidence="2" id="KW-0808">Transferase</keyword>
<name>W0DFR8_9GAMM</name>
<dbReference type="Pfam" id="PF00581">
    <property type="entry name" value="Rhodanese"/>
    <property type="match status" value="1"/>
</dbReference>
<dbReference type="PROSITE" id="PS50206">
    <property type="entry name" value="RHODANESE_3"/>
    <property type="match status" value="1"/>
</dbReference>
<dbReference type="SMART" id="SM00450">
    <property type="entry name" value="RHOD"/>
    <property type="match status" value="1"/>
</dbReference>
<evidence type="ECO:0000313" key="2">
    <source>
        <dbReference type="EMBL" id="AHE97499.1"/>
    </source>
</evidence>
<dbReference type="OrthoDB" id="9811849at2"/>
<dbReference type="RefSeq" id="WP_006745883.1">
    <property type="nucleotide sequence ID" value="NZ_CP007029.1"/>
</dbReference>
<organism evidence="2 3">
    <name type="scientific">Thioalkalivibrio paradoxus ARh 1</name>
    <dbReference type="NCBI Taxonomy" id="713585"/>
    <lineage>
        <taxon>Bacteria</taxon>
        <taxon>Pseudomonadati</taxon>
        <taxon>Pseudomonadota</taxon>
        <taxon>Gammaproteobacteria</taxon>
        <taxon>Chromatiales</taxon>
        <taxon>Ectothiorhodospiraceae</taxon>
        <taxon>Thioalkalivibrio</taxon>
    </lineage>
</organism>
<gene>
    <name evidence="2" type="ORF">THITH_03585</name>
</gene>
<protein>
    <submittedName>
        <fullName evidence="2">Sulfurtransferase</fullName>
    </submittedName>
</protein>
<dbReference type="GO" id="GO:0016740">
    <property type="term" value="F:transferase activity"/>
    <property type="evidence" value="ECO:0007669"/>
    <property type="project" value="UniProtKB-KW"/>
</dbReference>
<dbReference type="HOGENOM" id="CLU_089574_13_0_6"/>
<dbReference type="InterPro" id="IPR050229">
    <property type="entry name" value="GlpE_sulfurtransferase"/>
</dbReference>
<sequence length="110" mass="11912">MFGISISEVTPQTLEEWDAEGRPYRLVDVRSMAETERGVLPGAELVPLHLIPLRKDELSGDRPVVLYCQTGARSGQACAFLAQQGITNVHNLVGGITGWARSGKPIVTPN</sequence>
<evidence type="ECO:0000259" key="1">
    <source>
        <dbReference type="PROSITE" id="PS50206"/>
    </source>
</evidence>
<dbReference type="KEGG" id="tti:THITH_03585"/>
<reference evidence="2 3" key="1">
    <citation type="submission" date="2013-12" db="EMBL/GenBank/DDBJ databases">
        <authorList>
            <consortium name="DOE Joint Genome Institute"/>
            <person name="Muyzer G."/>
            <person name="Huntemann M."/>
            <person name="Han J."/>
            <person name="Chen A."/>
            <person name="Kyrpides N."/>
            <person name="Mavromatis K."/>
            <person name="Markowitz V."/>
            <person name="Palaniappan K."/>
            <person name="Ivanova N."/>
            <person name="Schaumberg A."/>
            <person name="Pati A."/>
            <person name="Liolios K."/>
            <person name="Nordberg H.P."/>
            <person name="Cantor M.N."/>
            <person name="Hua S.X."/>
            <person name="Woyke T."/>
        </authorList>
    </citation>
    <scope>NUCLEOTIDE SEQUENCE [LARGE SCALE GENOMIC DNA]</scope>
    <source>
        <strain evidence="2 3">ARh 1</strain>
    </source>
</reference>
<keyword evidence="3" id="KW-1185">Reference proteome</keyword>